<dbReference type="EMBL" id="CP157485">
    <property type="protein sequence ID" value="XBO46418.1"/>
    <property type="molecule type" value="Genomic_DNA"/>
</dbReference>
<dbReference type="AlphaFoldDB" id="A0AAU7K1M7"/>
<sequence length="62" mass="7270">MIAGLLGDNQKAEEILKDNADNRYYRYLPQIVDQLECWYNNEFLDKSYAQKAAEIITELKAK</sequence>
<organism evidence="1">
    <name type="scientific">Pedobacter sp. KACC 23697</name>
    <dbReference type="NCBI Taxonomy" id="3149230"/>
    <lineage>
        <taxon>Bacteria</taxon>
        <taxon>Pseudomonadati</taxon>
        <taxon>Bacteroidota</taxon>
        <taxon>Sphingobacteriia</taxon>
        <taxon>Sphingobacteriales</taxon>
        <taxon>Sphingobacteriaceae</taxon>
        <taxon>Pedobacter</taxon>
    </lineage>
</organism>
<protein>
    <submittedName>
        <fullName evidence="1">Uncharacterized protein</fullName>
    </submittedName>
</protein>
<name>A0AAU7K1M7_9SPHI</name>
<evidence type="ECO:0000313" key="1">
    <source>
        <dbReference type="EMBL" id="XBO46418.1"/>
    </source>
</evidence>
<dbReference type="RefSeq" id="WP_406823967.1">
    <property type="nucleotide sequence ID" value="NZ_CP157485.1"/>
</dbReference>
<proteinExistence type="predicted"/>
<accession>A0AAU7K1M7</accession>
<gene>
    <name evidence="1" type="ORF">ABEG20_14080</name>
</gene>
<reference evidence="1" key="1">
    <citation type="submission" date="2024-05" db="EMBL/GenBank/DDBJ databases">
        <authorList>
            <person name="Kim S."/>
            <person name="Heo J."/>
            <person name="Choi H."/>
            <person name="Choi Y."/>
            <person name="Kwon S.-W."/>
            <person name="Kim Y."/>
        </authorList>
    </citation>
    <scope>NUCLEOTIDE SEQUENCE</scope>
    <source>
        <strain evidence="1">KACC 23697</strain>
    </source>
</reference>